<dbReference type="InterPro" id="IPR038765">
    <property type="entry name" value="Papain-like_cys_pep_sf"/>
</dbReference>
<keyword evidence="2" id="KW-1185">Reference proteome</keyword>
<name>A0AAF0TI05_SOLVR</name>
<gene>
    <name evidence="1" type="ORF">MTR67_007225</name>
</gene>
<dbReference type="PANTHER" id="PTHR31470:SF56">
    <property type="entry name" value="ULP1 PROTEASE FAMILY, C-TERMINAL CATALYTIC DOMAIN CONTAINING PROTEIN"/>
    <property type="match status" value="1"/>
</dbReference>
<dbReference type="AlphaFoldDB" id="A0AAF0TI05"/>
<dbReference type="SUPFAM" id="SSF54001">
    <property type="entry name" value="Cysteine proteinases"/>
    <property type="match status" value="1"/>
</dbReference>
<sequence>MSSISDSRGEIVQLDPILNVTTTPDVQPINRSPGKYDTSPYIRLSKGESSAIRGLIFPHIKHSFESHNGFEVEADLIDEFNKWGFKDVSSRKSAYSKVKVKFEPQMNFGGVKVSEMNFFNIMVKIGHGKTKVDDVIIPVNVSTAFHWFLVVFRIMFRCLHVYDSKREGALHNENVNIVVDKLATMIPLFLTSTKFYGKRLDLYANKLPEYVDKSQSDPLEVKHMTNVP</sequence>
<organism evidence="1 2">
    <name type="scientific">Solanum verrucosum</name>
    <dbReference type="NCBI Taxonomy" id="315347"/>
    <lineage>
        <taxon>Eukaryota</taxon>
        <taxon>Viridiplantae</taxon>
        <taxon>Streptophyta</taxon>
        <taxon>Embryophyta</taxon>
        <taxon>Tracheophyta</taxon>
        <taxon>Spermatophyta</taxon>
        <taxon>Magnoliopsida</taxon>
        <taxon>eudicotyledons</taxon>
        <taxon>Gunneridae</taxon>
        <taxon>Pentapetalae</taxon>
        <taxon>asterids</taxon>
        <taxon>lamiids</taxon>
        <taxon>Solanales</taxon>
        <taxon>Solanaceae</taxon>
        <taxon>Solanoideae</taxon>
        <taxon>Solaneae</taxon>
        <taxon>Solanum</taxon>
    </lineage>
</organism>
<evidence type="ECO:0000313" key="1">
    <source>
        <dbReference type="EMBL" id="WMV13840.1"/>
    </source>
</evidence>
<proteinExistence type="predicted"/>
<dbReference type="EMBL" id="CP133613">
    <property type="protein sequence ID" value="WMV13840.1"/>
    <property type="molecule type" value="Genomic_DNA"/>
</dbReference>
<dbReference type="Proteomes" id="UP001234989">
    <property type="component" value="Chromosome 2"/>
</dbReference>
<accession>A0AAF0TI05</accession>
<reference evidence="1" key="1">
    <citation type="submission" date="2023-08" db="EMBL/GenBank/DDBJ databases">
        <title>A de novo genome assembly of Solanum verrucosum Schlechtendal, a Mexican diploid species geographically isolated from the other diploid A-genome species in potato relatives.</title>
        <authorList>
            <person name="Hosaka K."/>
        </authorList>
    </citation>
    <scope>NUCLEOTIDE SEQUENCE</scope>
    <source>
        <tissue evidence="1">Young leaves</tissue>
    </source>
</reference>
<evidence type="ECO:0008006" key="3">
    <source>
        <dbReference type="Google" id="ProtNLM"/>
    </source>
</evidence>
<protein>
    <recommendedName>
        <fullName evidence="3">Ubiquitin-like protease family profile domain-containing protein</fullName>
    </recommendedName>
</protein>
<evidence type="ECO:0000313" key="2">
    <source>
        <dbReference type="Proteomes" id="UP001234989"/>
    </source>
</evidence>
<dbReference type="PANTHER" id="PTHR31470">
    <property type="entry name" value="CYSTEINE PROTEINASES SUPERFAMILY PROTEIN-RELATED-RELATED"/>
    <property type="match status" value="1"/>
</dbReference>
<dbReference type="Gene3D" id="3.40.395.10">
    <property type="entry name" value="Adenoviral Proteinase, Chain A"/>
    <property type="match status" value="1"/>
</dbReference>